<sequence>MGHTTRSTSGLLEGAELGETVVLEVGMYDLSKGRVVKRNRKNENKNE</sequence>
<proteinExistence type="predicted"/>
<evidence type="ECO:0000313" key="1">
    <source>
        <dbReference type="EMBL" id="SVD42700.1"/>
    </source>
</evidence>
<gene>
    <name evidence="1" type="ORF">METZ01_LOCUS395554</name>
</gene>
<reference evidence="1" key="1">
    <citation type="submission" date="2018-05" db="EMBL/GenBank/DDBJ databases">
        <authorList>
            <person name="Lanie J.A."/>
            <person name="Ng W.-L."/>
            <person name="Kazmierczak K.M."/>
            <person name="Andrzejewski T.M."/>
            <person name="Davidsen T.M."/>
            <person name="Wayne K.J."/>
            <person name="Tettelin H."/>
            <person name="Glass J.I."/>
            <person name="Rusch D."/>
            <person name="Podicherti R."/>
            <person name="Tsui H.-C.T."/>
            <person name="Winkler M.E."/>
        </authorList>
    </citation>
    <scope>NUCLEOTIDE SEQUENCE</scope>
</reference>
<name>A0A382V8C4_9ZZZZ</name>
<dbReference type="EMBL" id="UINC01149933">
    <property type="protein sequence ID" value="SVD42700.1"/>
    <property type="molecule type" value="Genomic_DNA"/>
</dbReference>
<organism evidence="1">
    <name type="scientific">marine metagenome</name>
    <dbReference type="NCBI Taxonomy" id="408172"/>
    <lineage>
        <taxon>unclassified sequences</taxon>
        <taxon>metagenomes</taxon>
        <taxon>ecological metagenomes</taxon>
    </lineage>
</organism>
<accession>A0A382V8C4</accession>
<protein>
    <submittedName>
        <fullName evidence="1">Uncharacterized protein</fullName>
    </submittedName>
</protein>
<dbReference type="AlphaFoldDB" id="A0A382V8C4"/>